<protein>
    <submittedName>
        <fullName evidence="3">Kelch repeat-containing protein</fullName>
    </submittedName>
</protein>
<evidence type="ECO:0000313" key="4">
    <source>
        <dbReference type="Proteomes" id="UP000823046"/>
    </source>
</evidence>
<reference evidence="3 4" key="1">
    <citation type="journal article" date="2020" name="bioRxiv">
        <title>Metabolic contributions of an alphaproteobacterial endosymbiont in the apicomplexan Cardiosporidium cionae.</title>
        <authorList>
            <person name="Hunter E.S."/>
            <person name="Paight C.J."/>
            <person name="Lane C.E."/>
        </authorList>
    </citation>
    <scope>NUCLEOTIDE SEQUENCE [LARGE SCALE GENOMIC DNA]</scope>
    <source>
        <strain evidence="3">ESH_2018</strain>
    </source>
</reference>
<dbReference type="PANTHER" id="PTHR46344:SF27">
    <property type="entry name" value="KELCH REPEAT SUPERFAMILY PROTEIN"/>
    <property type="match status" value="1"/>
</dbReference>
<name>A0ABQ7J801_9APIC</name>
<dbReference type="SMART" id="SM00612">
    <property type="entry name" value="Kelch"/>
    <property type="match status" value="4"/>
</dbReference>
<dbReference type="Gene3D" id="2.120.10.80">
    <property type="entry name" value="Kelch-type beta propeller"/>
    <property type="match status" value="1"/>
</dbReference>
<keyword evidence="1" id="KW-0880">Kelch repeat</keyword>
<dbReference type="EMBL" id="JADAQX010000495">
    <property type="protein sequence ID" value="KAF8820064.1"/>
    <property type="molecule type" value="Genomic_DNA"/>
</dbReference>
<evidence type="ECO:0000256" key="2">
    <source>
        <dbReference type="ARBA" id="ARBA00022737"/>
    </source>
</evidence>
<dbReference type="Proteomes" id="UP000823046">
    <property type="component" value="Unassembled WGS sequence"/>
</dbReference>
<comment type="caution">
    <text evidence="3">The sequence shown here is derived from an EMBL/GenBank/DDBJ whole genome shotgun (WGS) entry which is preliminary data.</text>
</comment>
<gene>
    <name evidence="3" type="ORF">IE077_003628</name>
</gene>
<dbReference type="InterPro" id="IPR006652">
    <property type="entry name" value="Kelch_1"/>
</dbReference>
<keyword evidence="4" id="KW-1185">Reference proteome</keyword>
<dbReference type="PANTHER" id="PTHR46344">
    <property type="entry name" value="OS02G0202900 PROTEIN"/>
    <property type="match status" value="1"/>
</dbReference>
<dbReference type="Pfam" id="PF01344">
    <property type="entry name" value="Kelch_1"/>
    <property type="match status" value="2"/>
</dbReference>
<dbReference type="InterPro" id="IPR015915">
    <property type="entry name" value="Kelch-typ_b-propeller"/>
</dbReference>
<keyword evidence="2" id="KW-0677">Repeat</keyword>
<sequence length="419" mass="47023">MQFVVSFPHYSNFYSSVEKFNTRTMQWTAMPNMHLNRNFAASCSISGDRIVVCGGSNEVSVLNSVEMFDPVQNTWCTLPPMLEKRHSCAAVGLGCHIYVIGGRDEPGNHGRLYKEGEKLELSKHDISVETSWTAIAPLQQGRLGFSAAVFQGCLWAIGGSNGVKALKSAEIYNPSTNQWTKGPSLNQARISGILNVWQGQLIIFGGYEHSSLNTVTSIEKLESKSFTWKIIGNSPLVECCMSTGITINATTQVLTRTVEPFVSSQQLLFDAPVDPTKNMFKPNKALQSYYSMDRNATFVPLDTENNTSIPKDKLCHLKPYSKVSRDNECKENNFNQSSPTYSSRSMLPLERLIPFLPKHKELPQETSWVPAPKFVEDMQATFEQTGVAKLPNQVRRIRSFFENKRVSTRKNENCSDQYD</sequence>
<accession>A0ABQ7J801</accession>
<dbReference type="SUPFAM" id="SSF117281">
    <property type="entry name" value="Kelch motif"/>
    <property type="match status" value="1"/>
</dbReference>
<organism evidence="3 4">
    <name type="scientific">Cardiosporidium cionae</name>
    <dbReference type="NCBI Taxonomy" id="476202"/>
    <lineage>
        <taxon>Eukaryota</taxon>
        <taxon>Sar</taxon>
        <taxon>Alveolata</taxon>
        <taxon>Apicomplexa</taxon>
        <taxon>Aconoidasida</taxon>
        <taxon>Nephromycida</taxon>
        <taxon>Cardiosporidium</taxon>
    </lineage>
</organism>
<evidence type="ECO:0000313" key="3">
    <source>
        <dbReference type="EMBL" id="KAF8820064.1"/>
    </source>
</evidence>
<proteinExistence type="predicted"/>
<evidence type="ECO:0000256" key="1">
    <source>
        <dbReference type="ARBA" id="ARBA00022441"/>
    </source>
</evidence>